<feature type="transmembrane region" description="Helical" evidence="1">
    <location>
        <begin position="336"/>
        <end position="352"/>
    </location>
</feature>
<feature type="transmembrane region" description="Helical" evidence="1">
    <location>
        <begin position="878"/>
        <end position="897"/>
    </location>
</feature>
<dbReference type="PRINTS" id="PR00702">
    <property type="entry name" value="ACRIFLAVINRP"/>
</dbReference>
<dbReference type="Pfam" id="PF00873">
    <property type="entry name" value="ACR_tran"/>
    <property type="match status" value="1"/>
</dbReference>
<dbReference type="SUPFAM" id="SSF82866">
    <property type="entry name" value="Multidrug efflux transporter AcrB transmembrane domain"/>
    <property type="match status" value="2"/>
</dbReference>
<name>A0A1I1NUU5_9GAMM</name>
<dbReference type="GO" id="GO:0042910">
    <property type="term" value="F:xenobiotic transmembrane transporter activity"/>
    <property type="evidence" value="ECO:0007669"/>
    <property type="project" value="TreeGrafter"/>
</dbReference>
<dbReference type="OrthoDB" id="9758297at2"/>
<feature type="transmembrane region" description="Helical" evidence="1">
    <location>
        <begin position="903"/>
        <end position="924"/>
    </location>
</feature>
<organism evidence="2 3">
    <name type="scientific">Thiohalospira halophila DSM 15071</name>
    <dbReference type="NCBI Taxonomy" id="1123397"/>
    <lineage>
        <taxon>Bacteria</taxon>
        <taxon>Pseudomonadati</taxon>
        <taxon>Pseudomonadota</taxon>
        <taxon>Gammaproteobacteria</taxon>
        <taxon>Thiohalospirales</taxon>
        <taxon>Thiohalospiraceae</taxon>
        <taxon>Thiohalospira</taxon>
    </lineage>
</organism>
<dbReference type="Gene3D" id="3.30.70.1430">
    <property type="entry name" value="Multidrug efflux transporter AcrB pore domain"/>
    <property type="match status" value="2"/>
</dbReference>
<gene>
    <name evidence="2" type="ORF">SAMN05660831_00451</name>
</gene>
<accession>A0A1I1NUU5</accession>
<keyword evidence="1" id="KW-1133">Transmembrane helix</keyword>
<feature type="transmembrane region" description="Helical" evidence="1">
    <location>
        <begin position="12"/>
        <end position="29"/>
    </location>
</feature>
<feature type="transmembrane region" description="Helical" evidence="1">
    <location>
        <begin position="980"/>
        <end position="1006"/>
    </location>
</feature>
<dbReference type="Gene3D" id="3.30.70.1320">
    <property type="entry name" value="Multidrug efflux transporter AcrB pore domain like"/>
    <property type="match status" value="1"/>
</dbReference>
<dbReference type="PANTHER" id="PTHR32063:SF0">
    <property type="entry name" value="SWARMING MOTILITY PROTEIN SWRC"/>
    <property type="match status" value="1"/>
</dbReference>
<dbReference type="Gene3D" id="1.20.1640.10">
    <property type="entry name" value="Multidrug efflux transporter AcrB transmembrane domain"/>
    <property type="match status" value="2"/>
</dbReference>
<feature type="transmembrane region" description="Helical" evidence="1">
    <location>
        <begin position="359"/>
        <end position="379"/>
    </location>
</feature>
<proteinExistence type="predicted"/>
<dbReference type="SUPFAM" id="SSF82693">
    <property type="entry name" value="Multidrug efflux transporter AcrB pore domain, PN1, PN2, PC1 and PC2 subdomains"/>
    <property type="match status" value="3"/>
</dbReference>
<feature type="transmembrane region" description="Helical" evidence="1">
    <location>
        <begin position="526"/>
        <end position="544"/>
    </location>
</feature>
<dbReference type="InterPro" id="IPR027463">
    <property type="entry name" value="AcrB_DN_DC_subdom"/>
</dbReference>
<dbReference type="AlphaFoldDB" id="A0A1I1NUU5"/>
<feature type="transmembrane region" description="Helical" evidence="1">
    <location>
        <begin position="848"/>
        <end position="866"/>
    </location>
</feature>
<keyword evidence="3" id="KW-1185">Reference proteome</keyword>
<dbReference type="RefSeq" id="WP_093427114.1">
    <property type="nucleotide sequence ID" value="NZ_FOMJ01000001.1"/>
</dbReference>
<dbReference type="SUPFAM" id="SSF82714">
    <property type="entry name" value="Multidrug efflux transporter AcrB TolC docking domain, DN and DC subdomains"/>
    <property type="match status" value="2"/>
</dbReference>
<feature type="transmembrane region" description="Helical" evidence="1">
    <location>
        <begin position="952"/>
        <end position="974"/>
    </location>
</feature>
<keyword evidence="1" id="KW-0472">Membrane</keyword>
<dbReference type="EMBL" id="FOMJ01000001">
    <property type="protein sequence ID" value="SFD01444.1"/>
    <property type="molecule type" value="Genomic_DNA"/>
</dbReference>
<dbReference type="Gene3D" id="3.30.2090.10">
    <property type="entry name" value="Multidrug efflux transporter AcrB TolC docking domain, DN and DC subdomains"/>
    <property type="match status" value="2"/>
</dbReference>
<dbReference type="Proteomes" id="UP000198611">
    <property type="component" value="Unassembled WGS sequence"/>
</dbReference>
<dbReference type="PANTHER" id="PTHR32063">
    <property type="match status" value="1"/>
</dbReference>
<sequence length="1021" mass="110988">MTLPELSIRRHVLALMLSLVLVLFGLVAYERMGVDQFPDIDFPVVSVTTTLPGGNPGVVDSSVTNVIETQVNSVPGIDRIESSSSPGVSVVTIQFDLSKDVDVAFNEVQSKVNQVLDQLPEDAEPPVVGKVETGASPVMWLSLQGDRTQQQLNRYANTVIKKQLETINGVGRVRLGGRRDRTIRVNLDLDRMAALDVTVPEVVNAFDTEHVQFPGGFLVSERSESLLKLDMEYHDPDELAKMVVASREGGNIRLSDFAEVEDGLEDYRELARYRGESTVGLGVVKIAGANTVAITDEVKRRLDEEIVPQLPAGMKLTVSSDDSLYIMEMIHALEEHVVLGTLLAAIVVLLFLKSLRSTAIIAVAIPVSLLGAIAVMYFADYTFNNLTLLALLLLVGVVVDDAIVVLENIYRHREQLEPHPIRAAIAGTNQVVFAVLAATLTLVAIFAPVIFMGGIIGRFFESFAVVVTFGVLVSWFVSMTLTPMLCSRFLSVEPRHNRLWHLFENAFQALERLYRGLLGAALGHRWKVIALVAAMVGGSTWFFADVGKTFTPEEDQGAFMIILRAPLGSNIDYTDEKLREVESILAARDDVYGYFAAIGLGDQGQVNQGLAFVRLVDRAERERSQQAIVAEVNRELREIPGVRAFARKQPMIGGQRGDPLQFAVRGNDLDEVGRLSGELQERLEAIDGMGRLDRELELDLPQVDVELDRGRAAQLGISAADVAMAVNTLAGGLDVGRYNDVPSDGERYDVRLKAADGELATPADLRRIYVRGSGGEPVRLDTVADFREILGPAVITRVDLQYGAKFYGDPDLPLAEAAQQVEEAAAKTLPAGYSVTLMGEAEEFEKTAGYMGFAFLMAIALLYMVLSSQFNSFLQPFIIMVAQPLAMIGGVIALWVTGNTLNIFSMIGLLLLLGLVAKNSILLVDLTNQARAEGKGIDEALREACPIRLRPVLMTSLTVILALLPAALGLGAGADTNGPLAIAVIGGMITATLLTLVVVPAVYSLLENGLQRWQSHYPTSE</sequence>
<evidence type="ECO:0000313" key="2">
    <source>
        <dbReference type="EMBL" id="SFD01444.1"/>
    </source>
</evidence>
<evidence type="ECO:0000313" key="3">
    <source>
        <dbReference type="Proteomes" id="UP000198611"/>
    </source>
</evidence>
<reference evidence="2 3" key="1">
    <citation type="submission" date="2016-10" db="EMBL/GenBank/DDBJ databases">
        <authorList>
            <person name="de Groot N.N."/>
        </authorList>
    </citation>
    <scope>NUCLEOTIDE SEQUENCE [LARGE SCALE GENOMIC DNA]</scope>
    <source>
        <strain evidence="2 3">HL3</strain>
    </source>
</reference>
<feature type="transmembrane region" description="Helical" evidence="1">
    <location>
        <begin position="431"/>
        <end position="456"/>
    </location>
</feature>
<evidence type="ECO:0000256" key="1">
    <source>
        <dbReference type="SAM" id="Phobius"/>
    </source>
</evidence>
<feature type="transmembrane region" description="Helical" evidence="1">
    <location>
        <begin position="385"/>
        <end position="410"/>
    </location>
</feature>
<dbReference type="InterPro" id="IPR001036">
    <property type="entry name" value="Acrflvin-R"/>
</dbReference>
<feature type="transmembrane region" description="Helical" evidence="1">
    <location>
        <begin position="462"/>
        <end position="486"/>
    </location>
</feature>
<dbReference type="STRING" id="1123397.SAMN05660831_00451"/>
<dbReference type="Gene3D" id="3.30.70.1440">
    <property type="entry name" value="Multidrug efflux transporter AcrB pore domain"/>
    <property type="match status" value="1"/>
</dbReference>
<protein>
    <submittedName>
        <fullName evidence="2">Hydrophobic/amphiphilic exporter-1, HAE1 family</fullName>
    </submittedName>
</protein>
<dbReference type="GO" id="GO:0005886">
    <property type="term" value="C:plasma membrane"/>
    <property type="evidence" value="ECO:0007669"/>
    <property type="project" value="TreeGrafter"/>
</dbReference>
<keyword evidence="1" id="KW-0812">Transmembrane</keyword>